<dbReference type="Pfam" id="PF13173">
    <property type="entry name" value="AAA_14"/>
    <property type="match status" value="1"/>
</dbReference>
<dbReference type="Pfam" id="PF13635">
    <property type="entry name" value="DUF4143"/>
    <property type="match status" value="1"/>
</dbReference>
<dbReference type="PANTHER" id="PTHR33295">
    <property type="entry name" value="ATPASE"/>
    <property type="match status" value="1"/>
</dbReference>
<dbReference type="EMBL" id="CP007456">
    <property type="protein sequence ID" value="AIZ15191.1"/>
    <property type="molecule type" value="Genomic_DNA"/>
</dbReference>
<protein>
    <submittedName>
        <fullName evidence="3">ATPase AAA</fullName>
    </submittedName>
</protein>
<sequence length="448" mass="51663">MFKRKAMEKLVFWKEHKNKQAMLVDGARQVGKTSLVEEFGRTNYEHMVEINFIDMPDARRAADNAQNADDLFLAISAYAQDEIIPGKTLIFLDEIQTCRDVVTMIKFLVSRYGDYDFVLSGSLLGVEAKSVESVPVGFLDSITMYPMDFEEYCWANKVPGNVWNEVRLAHKEKRSVNEAVHRRMTDLFHDYLLVGGMPDAVSVFLEQHNIQSLRARQQAIVNRYREDISQYAESLTQARNIRRIFDLIPSELNQQNKRFRVTSLDKHARMERNENNFLWLADAGVALPSYNVEEPRYPLMLSMQSRLFKLFMNDVGLLTCMCGMNVVRDLLNDRTDINFGALYENVVAQELRAHGFPLYYFKNNTIGELDFVVESAAGRVVPVEVKSGKGYRRHRAIDKALATPNYGMERGIVFAESNVECMENIDYLPIYMVSQLMFDDSWAKEETH</sequence>
<dbReference type="OrthoDB" id="9804306at2"/>
<evidence type="ECO:0000313" key="3">
    <source>
        <dbReference type="EMBL" id="AIZ15191.1"/>
    </source>
</evidence>
<dbReference type="KEGG" id="bka:AH68_09260"/>
<dbReference type="SUPFAM" id="SSF52540">
    <property type="entry name" value="P-loop containing nucleoside triphosphate hydrolases"/>
    <property type="match status" value="1"/>
</dbReference>
<proteinExistence type="predicted"/>
<name>A0A0A7I567_9BIFI</name>
<feature type="domain" description="AAA" evidence="1">
    <location>
        <begin position="19"/>
        <end position="153"/>
    </location>
</feature>
<dbReference type="AlphaFoldDB" id="A0A0A7I567"/>
<dbReference type="InterPro" id="IPR025420">
    <property type="entry name" value="DUF4143"/>
</dbReference>
<dbReference type="STRING" id="1447716.AH68_09260"/>
<dbReference type="RefSeq" id="WP_039199342.1">
    <property type="nucleotide sequence ID" value="NZ_CP007456.1"/>
</dbReference>
<evidence type="ECO:0000259" key="2">
    <source>
        <dbReference type="Pfam" id="PF13635"/>
    </source>
</evidence>
<feature type="domain" description="DUF4143" evidence="2">
    <location>
        <begin position="226"/>
        <end position="388"/>
    </location>
</feature>
<evidence type="ECO:0000313" key="4">
    <source>
        <dbReference type="Proteomes" id="UP000030625"/>
    </source>
</evidence>
<accession>A0A0A7I567</accession>
<gene>
    <name evidence="3" type="ORF">AH68_09260</name>
</gene>
<dbReference type="Proteomes" id="UP000030625">
    <property type="component" value="Chromosome"/>
</dbReference>
<organism evidence="3 4">
    <name type="scientific">Bifidobacterium catenulatum PV20-2</name>
    <dbReference type="NCBI Taxonomy" id="1447716"/>
    <lineage>
        <taxon>Bacteria</taxon>
        <taxon>Bacillati</taxon>
        <taxon>Actinomycetota</taxon>
        <taxon>Actinomycetes</taxon>
        <taxon>Bifidobacteriales</taxon>
        <taxon>Bifidobacteriaceae</taxon>
        <taxon>Bifidobacterium</taxon>
    </lineage>
</organism>
<evidence type="ECO:0000259" key="1">
    <source>
        <dbReference type="Pfam" id="PF13173"/>
    </source>
</evidence>
<dbReference type="InterPro" id="IPR041682">
    <property type="entry name" value="AAA_14"/>
</dbReference>
<reference evidence="3 4" key="1">
    <citation type="journal article" date="2015" name="Genome Announc.">
        <title>Complete and Assembled Genome Sequence of Bifidobacterium kashiwanohense PV20-2, Isolated from the Feces of an Anemic Kenyan Infant.</title>
        <authorList>
            <person name="Vazquez-Gutierrez P."/>
            <person name="Lacroix C."/>
            <person name="Chassard C."/>
            <person name="Klumpp J."/>
            <person name="Jans C."/>
            <person name="Stevens M.J."/>
        </authorList>
    </citation>
    <scope>NUCLEOTIDE SEQUENCE [LARGE SCALE GENOMIC DNA]</scope>
    <source>
        <strain evidence="3 4">PV20-2</strain>
    </source>
</reference>
<dbReference type="HOGENOM" id="CLU_047370_0_0_11"/>
<dbReference type="PANTHER" id="PTHR33295:SF7">
    <property type="entry name" value="ATPASE"/>
    <property type="match status" value="1"/>
</dbReference>
<dbReference type="InterPro" id="IPR027417">
    <property type="entry name" value="P-loop_NTPase"/>
</dbReference>